<evidence type="ECO:0000256" key="2">
    <source>
        <dbReference type="ARBA" id="ARBA00023125"/>
    </source>
</evidence>
<dbReference type="InterPro" id="IPR011006">
    <property type="entry name" value="CheY-like_superfamily"/>
</dbReference>
<keyword evidence="6" id="KW-1185">Reference proteome</keyword>
<dbReference type="PROSITE" id="PS50043">
    <property type="entry name" value="HTH_LUXR_2"/>
    <property type="match status" value="1"/>
</dbReference>
<dbReference type="PANTHER" id="PTHR43214">
    <property type="entry name" value="TWO-COMPONENT RESPONSE REGULATOR"/>
    <property type="match status" value="1"/>
</dbReference>
<dbReference type="EMBL" id="JAMYPJ010000031">
    <property type="protein sequence ID" value="MER8935369.1"/>
    <property type="molecule type" value="Genomic_DNA"/>
</dbReference>
<dbReference type="RefSeq" id="WP_287269750.1">
    <property type="nucleotide sequence ID" value="NZ_JAMYMY010000045.1"/>
</dbReference>
<dbReference type="CDD" id="cd06170">
    <property type="entry name" value="LuxR_C_like"/>
    <property type="match status" value="1"/>
</dbReference>
<dbReference type="PROSITE" id="PS00622">
    <property type="entry name" value="HTH_LUXR_1"/>
    <property type="match status" value="1"/>
</dbReference>
<name>A0ABV1YJK8_9HYPH</name>
<dbReference type="SUPFAM" id="SSF52172">
    <property type="entry name" value="CheY-like"/>
    <property type="match status" value="1"/>
</dbReference>
<keyword evidence="3" id="KW-0804">Transcription</keyword>
<sequence length="242" mass="26517">MTNWLTSDFLILWVFNKFVAFFTDGVRMSTLVVADPRGVYLAGLEWVLRKAGHDVVAECNRAVDVPLHVEHHQPDVAIVGVDAIDPQTAGLSSRLRACGKALGIIFIVQPNSGLGVKEIQALDADGLLLDGISNHYLVDCVNAVASGKKWIDNKILLHLLMPEPQSQPMSRLTGRESEIADLVSRGLRNKTIAQRLHVSEGTVKMHLHHVYEKLQLGGRAELAWVAHNKGGDHPGTRHSGLL</sequence>
<evidence type="ECO:0000313" key="5">
    <source>
        <dbReference type="EMBL" id="MER8935369.1"/>
    </source>
</evidence>
<feature type="domain" description="HTH luxR-type" evidence="4">
    <location>
        <begin position="165"/>
        <end position="230"/>
    </location>
</feature>
<reference evidence="5 6" key="1">
    <citation type="journal article" date="2024" name="Proc. Natl. Acad. Sci. U.S.A.">
        <title>The evolutionary genomics of adaptation to stress in wild rhizobium bacteria.</title>
        <authorList>
            <person name="Kehlet-Delgado H."/>
            <person name="Montoya A.P."/>
            <person name="Jensen K.T."/>
            <person name="Wendlandt C.E."/>
            <person name="Dexheimer C."/>
            <person name="Roberts M."/>
            <person name="Torres Martinez L."/>
            <person name="Friesen M.L."/>
            <person name="Griffitts J.S."/>
            <person name="Porter S.S."/>
        </authorList>
    </citation>
    <scope>NUCLEOTIDE SEQUENCE [LARGE SCALE GENOMIC DNA]</scope>
    <source>
        <strain evidence="5 6">M0729</strain>
    </source>
</reference>
<dbReference type="SMART" id="SM00421">
    <property type="entry name" value="HTH_LUXR"/>
    <property type="match status" value="1"/>
</dbReference>
<dbReference type="InterPro" id="IPR036388">
    <property type="entry name" value="WH-like_DNA-bd_sf"/>
</dbReference>
<gene>
    <name evidence="5" type="ORF">NKI33_20710</name>
</gene>
<dbReference type="InterPro" id="IPR016032">
    <property type="entry name" value="Sig_transdc_resp-reg_C-effctor"/>
</dbReference>
<dbReference type="PANTHER" id="PTHR43214:SF41">
    <property type="entry name" value="NITRATE_NITRITE RESPONSE REGULATOR PROTEIN NARP"/>
    <property type="match status" value="1"/>
</dbReference>
<evidence type="ECO:0000259" key="4">
    <source>
        <dbReference type="PROSITE" id="PS50043"/>
    </source>
</evidence>
<dbReference type="Gene3D" id="1.10.10.10">
    <property type="entry name" value="Winged helix-like DNA-binding domain superfamily/Winged helix DNA-binding domain"/>
    <property type="match status" value="1"/>
</dbReference>
<dbReference type="InterPro" id="IPR039420">
    <property type="entry name" value="WalR-like"/>
</dbReference>
<dbReference type="PRINTS" id="PR00038">
    <property type="entry name" value="HTHLUXR"/>
</dbReference>
<evidence type="ECO:0000256" key="1">
    <source>
        <dbReference type="ARBA" id="ARBA00023015"/>
    </source>
</evidence>
<proteinExistence type="predicted"/>
<organism evidence="5 6">
    <name type="scientific">Mesorhizobium opportunistum</name>
    <dbReference type="NCBI Taxonomy" id="593909"/>
    <lineage>
        <taxon>Bacteria</taxon>
        <taxon>Pseudomonadati</taxon>
        <taxon>Pseudomonadota</taxon>
        <taxon>Alphaproteobacteria</taxon>
        <taxon>Hyphomicrobiales</taxon>
        <taxon>Phyllobacteriaceae</taxon>
        <taxon>Mesorhizobium</taxon>
    </lineage>
</organism>
<protein>
    <submittedName>
        <fullName evidence="5">Response regulator transcription factor</fullName>
    </submittedName>
</protein>
<evidence type="ECO:0000256" key="3">
    <source>
        <dbReference type="ARBA" id="ARBA00023163"/>
    </source>
</evidence>
<dbReference type="SUPFAM" id="SSF46894">
    <property type="entry name" value="C-terminal effector domain of the bipartite response regulators"/>
    <property type="match status" value="1"/>
</dbReference>
<accession>A0ABV1YJK8</accession>
<dbReference type="InterPro" id="IPR000792">
    <property type="entry name" value="Tscrpt_reg_LuxR_C"/>
</dbReference>
<comment type="caution">
    <text evidence="5">The sequence shown here is derived from an EMBL/GenBank/DDBJ whole genome shotgun (WGS) entry which is preliminary data.</text>
</comment>
<evidence type="ECO:0000313" key="6">
    <source>
        <dbReference type="Proteomes" id="UP001464387"/>
    </source>
</evidence>
<dbReference type="Pfam" id="PF00196">
    <property type="entry name" value="GerE"/>
    <property type="match status" value="1"/>
</dbReference>
<keyword evidence="1" id="KW-0805">Transcription regulation</keyword>
<dbReference type="Gene3D" id="3.40.50.2300">
    <property type="match status" value="1"/>
</dbReference>
<keyword evidence="2" id="KW-0238">DNA-binding</keyword>
<dbReference type="Proteomes" id="UP001464387">
    <property type="component" value="Unassembled WGS sequence"/>
</dbReference>